<keyword evidence="3" id="KW-1185">Reference proteome</keyword>
<dbReference type="AlphaFoldDB" id="A0A9W7ZRZ2"/>
<dbReference type="Proteomes" id="UP001150538">
    <property type="component" value="Unassembled WGS sequence"/>
</dbReference>
<evidence type="ECO:0000256" key="1">
    <source>
        <dbReference type="SAM" id="SignalP"/>
    </source>
</evidence>
<name>A0A9W7ZRZ2_9FUNG</name>
<evidence type="ECO:0008006" key="4">
    <source>
        <dbReference type="Google" id="ProtNLM"/>
    </source>
</evidence>
<reference evidence="2" key="1">
    <citation type="submission" date="2022-07" db="EMBL/GenBank/DDBJ databases">
        <title>Phylogenomic reconstructions and comparative analyses of Kickxellomycotina fungi.</title>
        <authorList>
            <person name="Reynolds N.K."/>
            <person name="Stajich J.E."/>
            <person name="Barry K."/>
            <person name="Grigoriev I.V."/>
            <person name="Crous P."/>
            <person name="Smith M.E."/>
        </authorList>
    </citation>
    <scope>NUCLEOTIDE SEQUENCE</scope>
    <source>
        <strain evidence="2">NBRC 100468</strain>
    </source>
</reference>
<evidence type="ECO:0000313" key="3">
    <source>
        <dbReference type="Proteomes" id="UP001150538"/>
    </source>
</evidence>
<protein>
    <recommendedName>
        <fullName evidence="4">Reverse transcriptase zinc-binding domain-containing protein</fullName>
    </recommendedName>
</protein>
<feature type="chain" id="PRO_5040850554" description="Reverse transcriptase zinc-binding domain-containing protein" evidence="1">
    <location>
        <begin position="28"/>
        <end position="430"/>
    </location>
</feature>
<accession>A0A9W7ZRZ2</accession>
<proteinExistence type="predicted"/>
<keyword evidence="1" id="KW-0732">Signal</keyword>
<feature type="signal peptide" evidence="1">
    <location>
        <begin position="1"/>
        <end position="27"/>
    </location>
</feature>
<organism evidence="2 3">
    <name type="scientific">Mycoemilia scoparia</name>
    <dbReference type="NCBI Taxonomy" id="417184"/>
    <lineage>
        <taxon>Eukaryota</taxon>
        <taxon>Fungi</taxon>
        <taxon>Fungi incertae sedis</taxon>
        <taxon>Zoopagomycota</taxon>
        <taxon>Kickxellomycotina</taxon>
        <taxon>Kickxellomycetes</taxon>
        <taxon>Kickxellales</taxon>
        <taxon>Kickxellaceae</taxon>
        <taxon>Mycoemilia</taxon>
    </lineage>
</organism>
<evidence type="ECO:0000313" key="2">
    <source>
        <dbReference type="EMBL" id="KAJ1915386.1"/>
    </source>
</evidence>
<comment type="caution">
    <text evidence="2">The sequence shown here is derived from an EMBL/GenBank/DDBJ whole genome shotgun (WGS) entry which is preliminary data.</text>
</comment>
<gene>
    <name evidence="2" type="ORF">H4219_004351</name>
</gene>
<sequence length="430" mass="47835">MFKLSSSSSSLVFGLLNVSLFALTALGITTTDTFKKDDCCTLQGKGYKVCTAAAAAKTVGGIVDELAFLLCQNDVFVEMNCADGTRRVNKERGQIECVPVPANGEEDCVDSAKKAPKVDEKQPVKSCQGGGYCENDDNTDDEDTDCEDSAQCTPYLSLLLLLHCSPVGSFKKDVPMRLELPGPDSGDVISLDFEKWTSMSTIRKFLTRLTKLPMIPRFPRNIPFLRVDMADGKSLWSKIAKLYTIPQAKATVYRMLYGHVSFRRDNTLFCSCGEEETADHILGSCSITDPIRQIFIHSWSLAVLDLSSRLNKTQCEGLWVPFTYFIHNIHTLKPMLAPFTSWSALPPDKSPESRPLHMAWQLLTTVLIHLLWISRNEGTYGEGYWDKDRLVSAYQGYLSKYLPTIPSIDSVSDIIHPATTQLRFPVSVPG</sequence>
<dbReference type="EMBL" id="JANBPU010000148">
    <property type="protein sequence ID" value="KAJ1915386.1"/>
    <property type="molecule type" value="Genomic_DNA"/>
</dbReference>